<dbReference type="SUPFAM" id="SSF54637">
    <property type="entry name" value="Thioesterase/thiol ester dehydrase-isomerase"/>
    <property type="match status" value="1"/>
</dbReference>
<evidence type="ECO:0000313" key="3">
    <source>
        <dbReference type="Proteomes" id="UP001595629"/>
    </source>
</evidence>
<gene>
    <name evidence="2" type="ORF">ACFORG_11315</name>
</gene>
<dbReference type="PANTHER" id="PTHR43664">
    <property type="entry name" value="MONOAMINE OXIDASE-RELATED"/>
    <property type="match status" value="1"/>
</dbReference>
<dbReference type="PANTHER" id="PTHR43664:SF1">
    <property type="entry name" value="BETA-METHYLMALYL-COA DEHYDRATASE"/>
    <property type="match status" value="1"/>
</dbReference>
<dbReference type="Gene3D" id="3.10.129.10">
    <property type="entry name" value="Hotdog Thioesterase"/>
    <property type="match status" value="1"/>
</dbReference>
<dbReference type="Pfam" id="PF01575">
    <property type="entry name" value="MaoC_dehydratas"/>
    <property type="match status" value="1"/>
</dbReference>
<reference evidence="3" key="1">
    <citation type="journal article" date="2019" name="Int. J. Syst. Evol. Microbiol.">
        <title>The Global Catalogue of Microorganisms (GCM) 10K type strain sequencing project: providing services to taxonomists for standard genome sequencing and annotation.</title>
        <authorList>
            <consortium name="The Broad Institute Genomics Platform"/>
            <consortium name="The Broad Institute Genome Sequencing Center for Infectious Disease"/>
            <person name="Wu L."/>
            <person name="Ma J."/>
        </authorList>
    </citation>
    <scope>NUCLEOTIDE SEQUENCE [LARGE SCALE GENOMIC DNA]</scope>
    <source>
        <strain evidence="3">KCTC 42911</strain>
    </source>
</reference>
<feature type="domain" description="MaoC-like" evidence="1">
    <location>
        <begin position="19"/>
        <end position="112"/>
    </location>
</feature>
<dbReference type="InterPro" id="IPR029069">
    <property type="entry name" value="HotDog_dom_sf"/>
</dbReference>
<protein>
    <submittedName>
        <fullName evidence="2">MaoC family dehydratase</fullName>
    </submittedName>
</protein>
<dbReference type="Proteomes" id="UP001595629">
    <property type="component" value="Unassembled WGS sequence"/>
</dbReference>
<dbReference type="InterPro" id="IPR002539">
    <property type="entry name" value="MaoC-like_dom"/>
</dbReference>
<name>A0ABV7TFF3_9RHOB</name>
<comment type="caution">
    <text evidence="2">The sequence shown here is derived from an EMBL/GenBank/DDBJ whole genome shotgun (WGS) entry which is preliminary data.</text>
</comment>
<sequence>MALYWEDFPVGFRHETDAWDMTEDEIIAFARQWDPQPFHIDAEAARDSIYGGLIASGWHTLISAFHQWYQSGLWAEASMGSPGMRDVKWVKPVRPGDRLRCVATVVEAAPSRSRPDRGHIVVRSEIFNQNDEQVAEYSGINILRRRP</sequence>
<organism evidence="2 3">
    <name type="scientific">Lutimaribacter marinistellae</name>
    <dbReference type="NCBI Taxonomy" id="1820329"/>
    <lineage>
        <taxon>Bacteria</taxon>
        <taxon>Pseudomonadati</taxon>
        <taxon>Pseudomonadota</taxon>
        <taxon>Alphaproteobacteria</taxon>
        <taxon>Rhodobacterales</taxon>
        <taxon>Roseobacteraceae</taxon>
        <taxon>Lutimaribacter</taxon>
    </lineage>
</organism>
<dbReference type="InterPro" id="IPR052342">
    <property type="entry name" value="MCH/BMMD"/>
</dbReference>
<accession>A0ABV7TFF3</accession>
<dbReference type="RefSeq" id="WP_386735559.1">
    <property type="nucleotide sequence ID" value="NZ_JBHRXI010000010.1"/>
</dbReference>
<dbReference type="CDD" id="cd03454">
    <property type="entry name" value="YdeM"/>
    <property type="match status" value="1"/>
</dbReference>
<dbReference type="EMBL" id="JBHRXI010000010">
    <property type="protein sequence ID" value="MFC3614352.1"/>
    <property type="molecule type" value="Genomic_DNA"/>
</dbReference>
<keyword evidence="3" id="KW-1185">Reference proteome</keyword>
<evidence type="ECO:0000313" key="2">
    <source>
        <dbReference type="EMBL" id="MFC3614352.1"/>
    </source>
</evidence>
<evidence type="ECO:0000259" key="1">
    <source>
        <dbReference type="Pfam" id="PF01575"/>
    </source>
</evidence>
<proteinExistence type="predicted"/>